<gene>
    <name evidence="3" type="ORF">H9N25_11215</name>
</gene>
<feature type="domain" description="DUF3857" evidence="2">
    <location>
        <begin position="55"/>
        <end position="213"/>
    </location>
</feature>
<dbReference type="Gene3D" id="2.60.40.3140">
    <property type="match status" value="1"/>
</dbReference>
<dbReference type="SUPFAM" id="SSF54001">
    <property type="entry name" value="Cysteine proteinases"/>
    <property type="match status" value="1"/>
</dbReference>
<accession>A0ABX6TQ92</accession>
<dbReference type="Gene3D" id="3.10.620.30">
    <property type="match status" value="1"/>
</dbReference>
<keyword evidence="1" id="KW-0732">Signal</keyword>
<evidence type="ECO:0000256" key="1">
    <source>
        <dbReference type="SAM" id="SignalP"/>
    </source>
</evidence>
<proteinExistence type="predicted"/>
<evidence type="ECO:0000313" key="4">
    <source>
        <dbReference type="Proteomes" id="UP000516439"/>
    </source>
</evidence>
<name>A0ABX6TQ92_9SPHI</name>
<dbReference type="Gene3D" id="2.60.120.1130">
    <property type="match status" value="1"/>
</dbReference>
<dbReference type="InterPro" id="IPR024618">
    <property type="entry name" value="DUF3857"/>
</dbReference>
<keyword evidence="4" id="KW-1185">Reference proteome</keyword>
<evidence type="ECO:0000313" key="3">
    <source>
        <dbReference type="EMBL" id="QNR86904.1"/>
    </source>
</evidence>
<dbReference type="RefSeq" id="WP_190328956.1">
    <property type="nucleotide sequence ID" value="NZ_CP061171.1"/>
</dbReference>
<dbReference type="Proteomes" id="UP000516439">
    <property type="component" value="Chromosome"/>
</dbReference>
<dbReference type="EMBL" id="CP061171">
    <property type="protein sequence ID" value="QNR86904.1"/>
    <property type="molecule type" value="Genomic_DNA"/>
</dbReference>
<reference evidence="3 4" key="1">
    <citation type="submission" date="2020-09" db="EMBL/GenBank/DDBJ databases">
        <title>Pedobacter sp. SW-16 isolated from soil near Yeocheon.</title>
        <authorList>
            <person name="Im H.S."/>
            <person name="Joung Y."/>
            <person name="Lee S.-S."/>
        </authorList>
    </citation>
    <scope>NUCLEOTIDE SEQUENCE [LARGE SCALE GENOMIC DNA]</scope>
    <source>
        <strain evidence="3 4">SW-16</strain>
    </source>
</reference>
<dbReference type="InterPro" id="IPR038765">
    <property type="entry name" value="Papain-like_cys_pep_sf"/>
</dbReference>
<feature type="chain" id="PRO_5046051620" evidence="1">
    <location>
        <begin position="20"/>
        <end position="631"/>
    </location>
</feature>
<feature type="signal peptide" evidence="1">
    <location>
        <begin position="1"/>
        <end position="19"/>
    </location>
</feature>
<evidence type="ECO:0000259" key="2">
    <source>
        <dbReference type="Pfam" id="PF12969"/>
    </source>
</evidence>
<protein>
    <submittedName>
        <fullName evidence="3">DUF3857 domain-containing protein</fullName>
    </submittedName>
</protein>
<dbReference type="Pfam" id="PF12969">
    <property type="entry name" value="DUF3857"/>
    <property type="match status" value="1"/>
</dbReference>
<sequence>MKYYLSLALALVSINSALAQMDYDVAKIPENLKKDAVAVIRNEESFFDVKGLGEAKMDYKVAITILNKAGEEYGEMAKVYDKFSSIYNIKATLYDAAGKKIKDYKSSDIKDQSLISDFSIFEDNRLKLLKFVSITYPYTIEYSYSQDYKGLLSFPSWHDLKDFGVSVEKSAYTIQKAKNYKMRYITSSNLQTDSVINGEKVQYKWKSANVAAVAEEPLSTGIDNISAWVKASPNQFEYDGSTGNFDNWKNFGSWLFTLNQGGNKLPETTKLMIQNLIKDAKTPKEKIRILYNHLQQNTRYVSVQLGIGGFRPILAEKVAQVNYGDCKALSNYMKALLNEAGIASNLIVIGNDMPSLNPNYSSMGQANHMILCVPLEKDTTFLECTSQYKPMGFIGYSNSDRNVLMVTESGGEIVHTPAYNAKENYQIRKTKITLAEDGTASSEIKSTYGSAQFEENFSMTLMEPVDLRKKIIEESPIPVAELISYKYTQPDKTVPVLTEEINFKTNTLLTKGGDKLFLVVNQVNRRESIPLKVEARKTYFAVPFSYNDDDEISYILPKGYNVEFIPKDIAINSEFGSYTAKFSVKDNMIVYNRTQTMNNKKYPPEKYSEYVDFYKKIYQADKQKAVLAKTL</sequence>
<organism evidence="3 4">
    <name type="scientific">Pedobacter riviphilus</name>
    <dbReference type="NCBI Taxonomy" id="2766984"/>
    <lineage>
        <taxon>Bacteria</taxon>
        <taxon>Pseudomonadati</taxon>
        <taxon>Bacteroidota</taxon>
        <taxon>Sphingobacteriia</taxon>
        <taxon>Sphingobacteriales</taxon>
        <taxon>Sphingobacteriaceae</taxon>
        <taxon>Pedobacter</taxon>
    </lineage>
</organism>